<name>A0ABT4DF28_9CLOT</name>
<proteinExistence type="predicted"/>
<evidence type="ECO:0000313" key="5">
    <source>
        <dbReference type="EMBL" id="MCY6959796.1"/>
    </source>
</evidence>
<dbReference type="InterPro" id="IPR004089">
    <property type="entry name" value="MCPsignal_dom"/>
</dbReference>
<dbReference type="CDD" id="cd11386">
    <property type="entry name" value="MCP_signal"/>
    <property type="match status" value="1"/>
</dbReference>
<keyword evidence="1 2" id="KW-0807">Transducer</keyword>
<keyword evidence="3" id="KW-0472">Membrane</keyword>
<gene>
    <name evidence="5" type="ORF">OW729_14340</name>
</gene>
<keyword evidence="3" id="KW-0812">Transmembrane</keyword>
<feature type="transmembrane region" description="Helical" evidence="3">
    <location>
        <begin position="47"/>
        <end position="66"/>
    </location>
</feature>
<evidence type="ECO:0000256" key="1">
    <source>
        <dbReference type="ARBA" id="ARBA00023224"/>
    </source>
</evidence>
<accession>A0ABT4DF28</accession>
<feature type="transmembrane region" description="Helical" evidence="3">
    <location>
        <begin position="17"/>
        <end position="41"/>
    </location>
</feature>
<dbReference type="SUPFAM" id="SSF58104">
    <property type="entry name" value="Methyl-accepting chemotaxis protein (MCP) signaling domain"/>
    <property type="match status" value="1"/>
</dbReference>
<protein>
    <submittedName>
        <fullName evidence="5">Methyl-accepting chemotaxis protein</fullName>
    </submittedName>
</protein>
<evidence type="ECO:0000256" key="2">
    <source>
        <dbReference type="PROSITE-ProRule" id="PRU00284"/>
    </source>
</evidence>
<dbReference type="EMBL" id="JAPQFJ010000016">
    <property type="protein sequence ID" value="MCY6959796.1"/>
    <property type="molecule type" value="Genomic_DNA"/>
</dbReference>
<keyword evidence="6" id="KW-1185">Reference proteome</keyword>
<dbReference type="PROSITE" id="PS50111">
    <property type="entry name" value="CHEMOTAXIS_TRANSDUC_2"/>
    <property type="match status" value="1"/>
</dbReference>
<feature type="domain" description="Methyl-accepting transducer" evidence="4">
    <location>
        <begin position="142"/>
        <end position="378"/>
    </location>
</feature>
<dbReference type="Pfam" id="PF00015">
    <property type="entry name" value="MCPsignal"/>
    <property type="match status" value="1"/>
</dbReference>
<evidence type="ECO:0000259" key="4">
    <source>
        <dbReference type="PROSITE" id="PS50111"/>
    </source>
</evidence>
<dbReference type="PANTHER" id="PTHR32089:SF112">
    <property type="entry name" value="LYSOZYME-LIKE PROTEIN-RELATED"/>
    <property type="match status" value="1"/>
</dbReference>
<comment type="caution">
    <text evidence="5">The sequence shown here is derived from an EMBL/GenBank/DDBJ whole genome shotgun (WGS) entry which is preliminary data.</text>
</comment>
<reference evidence="5" key="1">
    <citation type="submission" date="2022-12" db="EMBL/GenBank/DDBJ databases">
        <title>Clostridium sp. nov., isolated from industrial wastewater.</title>
        <authorList>
            <person name="Jiayan W."/>
        </authorList>
    </citation>
    <scope>NUCLEOTIDE SEQUENCE</scope>
    <source>
        <strain evidence="5">ZC22-4</strain>
    </source>
</reference>
<keyword evidence="3" id="KW-1133">Transmembrane helix</keyword>
<organism evidence="5 6">
    <name type="scientific">Clostridium brassicae</name>
    <dbReference type="NCBI Taxonomy" id="2999072"/>
    <lineage>
        <taxon>Bacteria</taxon>
        <taxon>Bacillati</taxon>
        <taxon>Bacillota</taxon>
        <taxon>Clostridia</taxon>
        <taxon>Eubacteriales</taxon>
        <taxon>Clostridiaceae</taxon>
        <taxon>Clostridium</taxon>
    </lineage>
</organism>
<evidence type="ECO:0000256" key="3">
    <source>
        <dbReference type="SAM" id="Phobius"/>
    </source>
</evidence>
<evidence type="ECO:0000313" key="6">
    <source>
        <dbReference type="Proteomes" id="UP001144612"/>
    </source>
</evidence>
<dbReference type="RefSeq" id="WP_268062233.1">
    <property type="nucleotide sequence ID" value="NZ_JAPQFJ010000016.1"/>
</dbReference>
<sequence length="428" mass="47547">MEQSYNQLKKENKVKKYVLTTMLTVIPSTLIIGIITGYLLSIDGYKFALNVTFYVLSGIIIGFSSVTKNVKKFIKPSILVSEFAENLDKNDFTYRIETLNKSTEAEYLLSLNNIMEKLQFLITEIKELSKTVYNVSEDNVHLFNNSLEVTNNLTSSVSNLSNSSVEQTSSIKHCNDLLSDIDEGLRNISKNMNDSKELTEKTILTINTTEENMQIQSKNMNETKLKSINATKSIKSLEAKSNEIGKIVEVISAIANQTNLLALNASIEAARAGEHGKGFAVVADEVRKLAEQSSESAQKIDELILHVQLGINETAKEINSVEKVVDEQGYSLNETLDAFKKISDVVNILISNVNNVANSSSKLSTNCAKTVSEMGNISLISETYADSIQEVCSTMEEQCTIIKKVKESEDTLIDLVKNLDETIEKYKI</sequence>
<dbReference type="SMART" id="SM00283">
    <property type="entry name" value="MA"/>
    <property type="match status" value="1"/>
</dbReference>
<dbReference type="PANTHER" id="PTHR32089">
    <property type="entry name" value="METHYL-ACCEPTING CHEMOTAXIS PROTEIN MCPB"/>
    <property type="match status" value="1"/>
</dbReference>
<dbReference type="Gene3D" id="1.10.287.950">
    <property type="entry name" value="Methyl-accepting chemotaxis protein"/>
    <property type="match status" value="1"/>
</dbReference>
<dbReference type="Proteomes" id="UP001144612">
    <property type="component" value="Unassembled WGS sequence"/>
</dbReference>